<dbReference type="InterPro" id="IPR051453">
    <property type="entry name" value="MBL_Glyoxalase_II"/>
</dbReference>
<evidence type="ECO:0000313" key="2">
    <source>
        <dbReference type="EMBL" id="KAB3520887.1"/>
    </source>
</evidence>
<dbReference type="PANTHER" id="PTHR46233">
    <property type="entry name" value="HYDROXYACYLGLUTATHIONE HYDROLASE GLOC"/>
    <property type="match status" value="1"/>
</dbReference>
<dbReference type="Proteomes" id="UP000436181">
    <property type="component" value="Unassembled WGS sequence"/>
</dbReference>
<dbReference type="RefSeq" id="WP_151844429.1">
    <property type="nucleotide sequence ID" value="NZ_WBZJ01000002.1"/>
</dbReference>
<dbReference type="Pfam" id="PF00753">
    <property type="entry name" value="Lactamase_B"/>
    <property type="match status" value="1"/>
</dbReference>
<accession>A0ABQ6VDF4</accession>
<dbReference type="SUPFAM" id="SSF56281">
    <property type="entry name" value="Metallo-hydrolase/oxidoreductase"/>
    <property type="match status" value="1"/>
</dbReference>
<comment type="caution">
    <text evidence="2">The sequence shown here is derived from an EMBL/GenBank/DDBJ whole genome shotgun (WGS) entry which is preliminary data.</text>
</comment>
<keyword evidence="3" id="KW-1185">Reference proteome</keyword>
<evidence type="ECO:0000259" key="1">
    <source>
        <dbReference type="SMART" id="SM00849"/>
    </source>
</evidence>
<name>A0ABQ6VDF4_9CORY</name>
<organism evidence="2 3">
    <name type="scientific">Corynebacterium zhongnanshanii</name>
    <dbReference type="NCBI Taxonomy" id="2768834"/>
    <lineage>
        <taxon>Bacteria</taxon>
        <taxon>Bacillati</taxon>
        <taxon>Actinomycetota</taxon>
        <taxon>Actinomycetes</taxon>
        <taxon>Mycobacteriales</taxon>
        <taxon>Corynebacteriaceae</taxon>
        <taxon>Corynebacterium</taxon>
    </lineage>
</organism>
<dbReference type="InterPro" id="IPR036866">
    <property type="entry name" value="RibonucZ/Hydroxyglut_hydro"/>
</dbReference>
<dbReference type="PANTHER" id="PTHR46233:SF4">
    <property type="entry name" value="METALLO-BETA-LACTAMASE DOMAIN-CONTAINING PROTEIN"/>
    <property type="match status" value="1"/>
</dbReference>
<gene>
    <name evidence="2" type="ORF">F8377_06530</name>
</gene>
<dbReference type="Gene3D" id="3.60.15.10">
    <property type="entry name" value="Ribonuclease Z/Hydroxyacylglutathione hydrolase-like"/>
    <property type="match status" value="1"/>
</dbReference>
<protein>
    <submittedName>
        <fullName evidence="2">MBL fold metallo-hydrolase</fullName>
    </submittedName>
</protein>
<proteinExistence type="predicted"/>
<sequence length="225" mass="24506">MARDFPPVTSPVVEQFVTSGTFRLDGGEWEVDNNVYLIADEASNSVIVIDPAHEPDTITAKVGDRSVRAIVLTHAHNDHCDLAPELAKHWGVDVYLHPDDDVLWKESNGEAPYVPIDVEDPLWAQWSLMLHHTPGHTPGCVVIEVLDADNADGEATNVLLSGDTLFNGGPGATGRKYSSFETIIESLKNVVFELPHSMTVLPGHGDATTIGAEAARIDEYIERGY</sequence>
<feature type="domain" description="Metallo-beta-lactamase" evidence="1">
    <location>
        <begin position="32"/>
        <end position="204"/>
    </location>
</feature>
<dbReference type="SMART" id="SM00849">
    <property type="entry name" value="Lactamase_B"/>
    <property type="match status" value="1"/>
</dbReference>
<dbReference type="InterPro" id="IPR001279">
    <property type="entry name" value="Metallo-B-lactamas"/>
</dbReference>
<dbReference type="CDD" id="cd06262">
    <property type="entry name" value="metallo-hydrolase-like_MBL-fold"/>
    <property type="match status" value="1"/>
</dbReference>
<dbReference type="EMBL" id="WBZJ01000002">
    <property type="protein sequence ID" value="KAB3520887.1"/>
    <property type="molecule type" value="Genomic_DNA"/>
</dbReference>
<reference evidence="2 3" key="1">
    <citation type="submission" date="2019-10" db="EMBL/GenBank/DDBJ databases">
        <title>Corynebacterium sp novel species isolated from the respiratory tract of Marmot.</title>
        <authorList>
            <person name="Zhang G."/>
        </authorList>
    </citation>
    <scope>NUCLEOTIDE SEQUENCE [LARGE SCALE GENOMIC DNA]</scope>
    <source>
        <strain evidence="2 3">336</strain>
    </source>
</reference>
<evidence type="ECO:0000313" key="3">
    <source>
        <dbReference type="Proteomes" id="UP000436181"/>
    </source>
</evidence>